<gene>
    <name evidence="3" type="ORF">H8705_03670</name>
</gene>
<evidence type="ECO:0000313" key="4">
    <source>
        <dbReference type="Proteomes" id="UP000623678"/>
    </source>
</evidence>
<feature type="region of interest" description="Disordered" evidence="1">
    <location>
        <begin position="24"/>
        <end position="62"/>
    </location>
</feature>
<accession>A0A926ENU6</accession>
<evidence type="ECO:0000313" key="3">
    <source>
        <dbReference type="EMBL" id="MBC8584672.1"/>
    </source>
</evidence>
<evidence type="ECO:0000256" key="2">
    <source>
        <dbReference type="SAM" id="SignalP"/>
    </source>
</evidence>
<dbReference type="RefSeq" id="WP_262394495.1">
    <property type="nucleotide sequence ID" value="NZ_JACRTD010000002.1"/>
</dbReference>
<comment type="caution">
    <text evidence="3">The sequence shown here is derived from an EMBL/GenBank/DDBJ whole genome shotgun (WGS) entry which is preliminary data.</text>
</comment>
<reference evidence="3" key="1">
    <citation type="submission" date="2020-08" db="EMBL/GenBank/DDBJ databases">
        <title>Genome public.</title>
        <authorList>
            <person name="Liu C."/>
            <person name="Sun Q."/>
        </authorList>
    </citation>
    <scope>NUCLEOTIDE SEQUENCE</scope>
    <source>
        <strain evidence="3">NSJ-64</strain>
    </source>
</reference>
<proteinExistence type="predicted"/>
<feature type="chain" id="PRO_5037449509" evidence="2">
    <location>
        <begin position="25"/>
        <end position="371"/>
    </location>
</feature>
<keyword evidence="4" id="KW-1185">Reference proteome</keyword>
<dbReference type="AlphaFoldDB" id="A0A926ENU6"/>
<keyword evidence="2" id="KW-0732">Signal</keyword>
<sequence length="371" mass="42313">MKICIRVAAAIFAAVLLAGCTARGAGEEPTSSEESSRTNFTVSQEEEPLQEEPESQPAQEETEDLLLPLVRSGIAFYFWETPSQIEGVGLGYFGFLKLAQQNDMEQYKDAQTGMYHIPCALLEEQVMKYFDIPREQIREGYNWYQPDGDYYEADAAPDFGNTIRMIGQKETEDALTADFYVADKSGRILREVRLTLQKEGEEYRYASCHSVNRDYYGNCVSMDIALLGDDELIFEKSTDIPSKQLFAFAMYIINQEGIQRENWEAWQGNIPLDVIEQALSCYLGEVYFDPEEIENYDPQNQVFTGRMIGGFGGARNARIVSEDQAENVLTLVLDFCDMQDDNKVYYTKTYKIQINGESYQYLSIAKQMPEN</sequence>
<name>A0A926ENU6_9FIRM</name>
<dbReference type="PROSITE" id="PS51257">
    <property type="entry name" value="PROKAR_LIPOPROTEIN"/>
    <property type="match status" value="1"/>
</dbReference>
<protein>
    <submittedName>
        <fullName evidence="3">Uncharacterized protein</fullName>
    </submittedName>
</protein>
<organism evidence="3 4">
    <name type="scientific">Youxingia wuxianensis</name>
    <dbReference type="NCBI Taxonomy" id="2763678"/>
    <lineage>
        <taxon>Bacteria</taxon>
        <taxon>Bacillati</taxon>
        <taxon>Bacillota</taxon>
        <taxon>Clostridia</taxon>
        <taxon>Eubacteriales</taxon>
        <taxon>Oscillospiraceae</taxon>
        <taxon>Youxingia</taxon>
    </lineage>
</organism>
<dbReference type="Proteomes" id="UP000623678">
    <property type="component" value="Unassembled WGS sequence"/>
</dbReference>
<evidence type="ECO:0000256" key="1">
    <source>
        <dbReference type="SAM" id="MobiDB-lite"/>
    </source>
</evidence>
<feature type="signal peptide" evidence="2">
    <location>
        <begin position="1"/>
        <end position="24"/>
    </location>
</feature>
<feature type="compositionally biased region" description="Acidic residues" evidence="1">
    <location>
        <begin position="44"/>
        <end position="62"/>
    </location>
</feature>
<dbReference type="EMBL" id="JACRTD010000002">
    <property type="protein sequence ID" value="MBC8584672.1"/>
    <property type="molecule type" value="Genomic_DNA"/>
</dbReference>